<keyword evidence="1" id="KW-0812">Transmembrane</keyword>
<accession>A0A409VUN2</accession>
<evidence type="ECO:0008006" key="4">
    <source>
        <dbReference type="Google" id="ProtNLM"/>
    </source>
</evidence>
<keyword evidence="3" id="KW-1185">Reference proteome</keyword>
<dbReference type="EMBL" id="NHYE01005557">
    <property type="protein sequence ID" value="PPQ69953.1"/>
    <property type="molecule type" value="Genomic_DNA"/>
</dbReference>
<evidence type="ECO:0000313" key="3">
    <source>
        <dbReference type="Proteomes" id="UP000284706"/>
    </source>
</evidence>
<dbReference type="STRING" id="231916.A0A409VUN2"/>
<gene>
    <name evidence="2" type="ORF">CVT26_013289</name>
</gene>
<evidence type="ECO:0000313" key="2">
    <source>
        <dbReference type="EMBL" id="PPQ69953.1"/>
    </source>
</evidence>
<comment type="caution">
    <text evidence="2">The sequence shown here is derived from an EMBL/GenBank/DDBJ whole genome shotgun (WGS) entry which is preliminary data.</text>
</comment>
<keyword evidence="1" id="KW-0472">Membrane</keyword>
<evidence type="ECO:0000256" key="1">
    <source>
        <dbReference type="SAM" id="Phobius"/>
    </source>
</evidence>
<dbReference type="Proteomes" id="UP000284706">
    <property type="component" value="Unassembled WGS sequence"/>
</dbReference>
<keyword evidence="1" id="KW-1133">Transmembrane helix</keyword>
<organism evidence="2 3">
    <name type="scientific">Gymnopilus dilepis</name>
    <dbReference type="NCBI Taxonomy" id="231916"/>
    <lineage>
        <taxon>Eukaryota</taxon>
        <taxon>Fungi</taxon>
        <taxon>Dikarya</taxon>
        <taxon>Basidiomycota</taxon>
        <taxon>Agaricomycotina</taxon>
        <taxon>Agaricomycetes</taxon>
        <taxon>Agaricomycetidae</taxon>
        <taxon>Agaricales</taxon>
        <taxon>Agaricineae</taxon>
        <taxon>Hymenogastraceae</taxon>
        <taxon>Gymnopilus</taxon>
    </lineage>
</organism>
<protein>
    <recommendedName>
        <fullName evidence="4">Gylcosyl hydrolase 115 C-terminal domain-containing protein</fullName>
    </recommendedName>
</protein>
<proteinExistence type="predicted"/>
<dbReference type="InParanoid" id="A0A409VUN2"/>
<feature type="transmembrane region" description="Helical" evidence="1">
    <location>
        <begin position="160"/>
        <end position="183"/>
    </location>
</feature>
<dbReference type="Gene3D" id="2.60.120.260">
    <property type="entry name" value="Galactose-binding domain-like"/>
    <property type="match status" value="1"/>
</dbReference>
<name>A0A409VUN2_9AGAR</name>
<reference evidence="2 3" key="1">
    <citation type="journal article" date="2018" name="Evol. Lett.">
        <title>Horizontal gene cluster transfer increased hallucinogenic mushroom diversity.</title>
        <authorList>
            <person name="Reynolds H.T."/>
            <person name="Vijayakumar V."/>
            <person name="Gluck-Thaler E."/>
            <person name="Korotkin H.B."/>
            <person name="Matheny P.B."/>
            <person name="Slot J.C."/>
        </authorList>
    </citation>
    <scope>NUCLEOTIDE SEQUENCE [LARGE SCALE GENOMIC DNA]</scope>
    <source>
        <strain evidence="2 3">SRW20</strain>
    </source>
</reference>
<dbReference type="OrthoDB" id="3067294at2759"/>
<sequence length="193" mass="20912">MNLTIFDDQDLAHITYNGTWVKGGTPQNFRNTLTSSTTVGDSFIARFNGDSIRVYTTIDNTSAGVITSYSADGLLPEEVAYPTVQERMLDNLIWQSPILQPGDHTLRVQIVKVNNGSGVGSGEGTVWFDYFVVEDPAATATATPSSQPSVAMDHYKRNNVAAIVGGTVAGMVVILAGVVLVFFRARRRAAKFY</sequence>
<dbReference type="AlphaFoldDB" id="A0A409VUN2"/>